<sequence>MEDKGARVADYFVVAGLTDICKPLEEEIHFNDACHKIAKPKEPITDVTVLNKSLGEEVPQGYKCIDVTPSGLSADLNNGSLVGPQIFLCYRRGRDKPPLTDLGGGKFSTLLQNLGPENAVTLLVFAVTEHKILIHSLRPSVLTSVTEALVSMIFPFHWPCPYIPLCPLALADVLSAPCPFIVGIDSRYFDLYDPPPDVSCVDLDTNTISQTGDKKTIAWKILPKKPCKNLMNTLNTLYQQLAELQQRPREDALMELAMNDYDFNSGKKLHLLDLEIQEAFLYFMASILKGYRSYLRPITEAPSETATDASSLFELQGFLKSRDRSHQKFYSLMTKTQMFIRFIEECSFVSDKDASLAFFDDCVDKYESAEELKGVVLKRNLKAVKFERSVKT</sequence>
<dbReference type="Proteomes" id="UP001145742">
    <property type="component" value="Unassembled WGS sequence"/>
</dbReference>
<dbReference type="PANTHER" id="PTHR12296">
    <property type="entry name" value="DENN DOMAIN-CONTAINING PROTEIN 4"/>
    <property type="match status" value="1"/>
</dbReference>
<organism evidence="4 5">
    <name type="scientific">Willisornis vidua</name>
    <name type="common">Xingu scale-backed antbird</name>
    <dbReference type="NCBI Taxonomy" id="1566151"/>
    <lineage>
        <taxon>Eukaryota</taxon>
        <taxon>Metazoa</taxon>
        <taxon>Chordata</taxon>
        <taxon>Craniata</taxon>
        <taxon>Vertebrata</taxon>
        <taxon>Euteleostomi</taxon>
        <taxon>Archelosauria</taxon>
        <taxon>Archosauria</taxon>
        <taxon>Dinosauria</taxon>
        <taxon>Saurischia</taxon>
        <taxon>Theropoda</taxon>
        <taxon>Coelurosauria</taxon>
        <taxon>Aves</taxon>
        <taxon>Neognathae</taxon>
        <taxon>Neoaves</taxon>
        <taxon>Telluraves</taxon>
        <taxon>Australaves</taxon>
        <taxon>Passeriformes</taxon>
        <taxon>Thamnophilidae</taxon>
        <taxon>Willisornis</taxon>
    </lineage>
</organism>
<protein>
    <submittedName>
        <fullName evidence="4">C-myc promoter-binding protein-like isoform X4</fullName>
    </submittedName>
</protein>
<dbReference type="InterPro" id="IPR005112">
    <property type="entry name" value="dDENN_dom"/>
</dbReference>
<keyword evidence="5" id="KW-1185">Reference proteome</keyword>
<keyword evidence="1" id="KW-0344">Guanine-nucleotide releasing factor</keyword>
<dbReference type="SMART" id="SM00799">
    <property type="entry name" value="DENN"/>
    <property type="match status" value="1"/>
</dbReference>
<dbReference type="Pfam" id="PF02141">
    <property type="entry name" value="DENN"/>
    <property type="match status" value="1"/>
</dbReference>
<dbReference type="PANTHER" id="PTHR12296:SF16">
    <property type="entry name" value="C-MYC PROMOTER-BINDING PROTEIN"/>
    <property type="match status" value="1"/>
</dbReference>
<evidence type="ECO:0000313" key="5">
    <source>
        <dbReference type="Proteomes" id="UP001145742"/>
    </source>
</evidence>
<dbReference type="Gene3D" id="2.100.10.50">
    <property type="match status" value="1"/>
</dbReference>
<feature type="domain" description="MABP" evidence="3">
    <location>
        <begin position="41"/>
        <end position="103"/>
    </location>
</feature>
<comment type="caution">
    <text evidence="4">The sequence shown here is derived from an EMBL/GenBank/DDBJ whole genome shotgun (WGS) entry which is preliminary data.</text>
</comment>
<dbReference type="PROSITE" id="PS50211">
    <property type="entry name" value="DENN"/>
    <property type="match status" value="1"/>
</dbReference>
<dbReference type="EMBL" id="WHWB01033266">
    <property type="protein sequence ID" value="KAJ7420907.1"/>
    <property type="molecule type" value="Genomic_DNA"/>
</dbReference>
<gene>
    <name evidence="4" type="ORF">WISP_46028</name>
</gene>
<dbReference type="InterPro" id="IPR043153">
    <property type="entry name" value="DENN_C"/>
</dbReference>
<dbReference type="InterPro" id="IPR001194">
    <property type="entry name" value="cDENN_dom"/>
</dbReference>
<dbReference type="Gene3D" id="3.40.50.11500">
    <property type="match status" value="1"/>
</dbReference>
<reference evidence="4" key="1">
    <citation type="submission" date="2019-10" db="EMBL/GenBank/DDBJ databases">
        <authorList>
            <person name="Soares A.E.R."/>
            <person name="Aleixo A."/>
            <person name="Schneider P."/>
            <person name="Miyaki C.Y."/>
            <person name="Schneider M.P."/>
            <person name="Mello C."/>
            <person name="Vasconcelos A.T.R."/>
        </authorList>
    </citation>
    <scope>NUCLEOTIDE SEQUENCE</scope>
    <source>
        <tissue evidence="4">Muscle</tissue>
    </source>
</reference>
<dbReference type="InterPro" id="IPR051696">
    <property type="entry name" value="DENN_Domain_GEFs"/>
</dbReference>
<evidence type="ECO:0000259" key="3">
    <source>
        <dbReference type="PROSITE" id="PS51498"/>
    </source>
</evidence>
<accession>A0ABQ9DLL8</accession>
<dbReference type="PROSITE" id="PS51498">
    <property type="entry name" value="MABP"/>
    <property type="match status" value="1"/>
</dbReference>
<evidence type="ECO:0000256" key="1">
    <source>
        <dbReference type="ARBA" id="ARBA00022658"/>
    </source>
</evidence>
<dbReference type="Pfam" id="PF03455">
    <property type="entry name" value="dDENN"/>
    <property type="match status" value="1"/>
</dbReference>
<feature type="domain" description="UDENN" evidence="2">
    <location>
        <begin position="1"/>
        <end position="355"/>
    </location>
</feature>
<dbReference type="InterPro" id="IPR023341">
    <property type="entry name" value="MABP"/>
</dbReference>
<name>A0ABQ9DLL8_9PASS</name>
<dbReference type="SMART" id="SM00801">
    <property type="entry name" value="dDENN"/>
    <property type="match status" value="1"/>
</dbReference>
<dbReference type="InterPro" id="IPR037516">
    <property type="entry name" value="Tripartite_DENN"/>
</dbReference>
<evidence type="ECO:0000259" key="2">
    <source>
        <dbReference type="PROSITE" id="PS50211"/>
    </source>
</evidence>
<proteinExistence type="predicted"/>
<evidence type="ECO:0000313" key="4">
    <source>
        <dbReference type="EMBL" id="KAJ7420907.1"/>
    </source>
</evidence>